<dbReference type="EMBL" id="CP030073">
    <property type="protein sequence ID" value="AWW41881.1"/>
    <property type="molecule type" value="Genomic_DNA"/>
</dbReference>
<proteinExistence type="predicted"/>
<accession>A0A2Z4J9R4</accession>
<name>A0A2Z4J9R4_9ACTN</name>
<protein>
    <submittedName>
        <fullName evidence="1">Uncharacterized protein</fullName>
    </submittedName>
</protein>
<evidence type="ECO:0000313" key="1">
    <source>
        <dbReference type="EMBL" id="AWW41881.1"/>
    </source>
</evidence>
<dbReference type="Proteomes" id="UP000249616">
    <property type="component" value="Chromosome"/>
</dbReference>
<sequence length="147" mass="15842">MHASLNLFSILRSMCMAARLCGLVDHYPVVPDAKVHGRTLPVDAFDLPRSLFGAVQADMKTFDLAQLAFCLGFGDSGDQVVADLGNEVSTVGRTMSWLHCGRRLQRCQQRKAECPPAIGGTSGAPTCYCRTIIEATRLASPEMLVAA</sequence>
<evidence type="ECO:0000313" key="2">
    <source>
        <dbReference type="Proteomes" id="UP000249616"/>
    </source>
</evidence>
<dbReference type="AlphaFoldDB" id="A0A2Z4J9R4"/>
<dbReference type="KEGG" id="scad:DN051_38980"/>
<gene>
    <name evidence="1" type="ORF">DN051_38980</name>
</gene>
<reference evidence="1 2" key="1">
    <citation type="journal article" date="2019" name="Int. J. Syst. Evol. Microbiol.">
        <title>Streptomyces cadmiisoli sp. nov., a novel actinomycete isolated from cadmium-contaminated soil.</title>
        <authorList>
            <person name="Li K."/>
            <person name="Tang X."/>
            <person name="Zhao J."/>
            <person name="Guo Y."/>
            <person name="Tang Y."/>
            <person name="Gao J."/>
        </authorList>
    </citation>
    <scope>NUCLEOTIDE SEQUENCE [LARGE SCALE GENOMIC DNA]</scope>
    <source>
        <strain evidence="1 2">ZFG47</strain>
    </source>
</reference>
<keyword evidence="2" id="KW-1185">Reference proteome</keyword>
<organism evidence="1 2">
    <name type="scientific">Streptomyces cadmiisoli</name>
    <dbReference type="NCBI Taxonomy" id="2184053"/>
    <lineage>
        <taxon>Bacteria</taxon>
        <taxon>Bacillati</taxon>
        <taxon>Actinomycetota</taxon>
        <taxon>Actinomycetes</taxon>
        <taxon>Kitasatosporales</taxon>
        <taxon>Streptomycetaceae</taxon>
        <taxon>Streptomyces</taxon>
        <taxon>Streptomyces aurantiacus group</taxon>
    </lineage>
</organism>